<dbReference type="SUPFAM" id="SSF52540">
    <property type="entry name" value="P-loop containing nucleoside triphosphate hydrolases"/>
    <property type="match status" value="1"/>
</dbReference>
<dbReference type="EMBL" id="AP022843">
    <property type="protein sequence ID" value="BCB08495.1"/>
    <property type="molecule type" value="Genomic_DNA"/>
</dbReference>
<name>A0A6F8U6G0_9GAMM</name>
<dbReference type="InterPro" id="IPR027417">
    <property type="entry name" value="P-loop_NTPase"/>
</dbReference>
<proteinExistence type="predicted"/>
<evidence type="ECO:0000313" key="1">
    <source>
        <dbReference type="EMBL" id="BCB08495.1"/>
    </source>
</evidence>
<reference evidence="1 2" key="1">
    <citation type="submission" date="2020-03" db="EMBL/GenBank/DDBJ databases">
        <title>Complete Genome Sequence of Halomonas hydrothermalis Strain Slthf2, Halophilic Bacterium Isolated from Deep-Sea Hydrothermal-Vent Environments.</title>
        <authorList>
            <person name="Takeyama N."/>
            <person name="Huang M."/>
            <person name="Sato K."/>
            <person name="Galipon J."/>
            <person name="Arakawa K."/>
        </authorList>
    </citation>
    <scope>NUCLEOTIDE SEQUENCE [LARGE SCALE GENOMIC DNA]</scope>
    <source>
        <strain evidence="1 2">Slthf2</strain>
    </source>
</reference>
<accession>A0A6F8U6G0</accession>
<protein>
    <recommendedName>
        <fullName evidence="3">Sulfotransferase domain-containing protein</fullName>
    </recommendedName>
</protein>
<gene>
    <name evidence="1" type="ORF">HHSLTHF2_23850</name>
</gene>
<keyword evidence="2" id="KW-1185">Reference proteome</keyword>
<organism evidence="1 2">
    <name type="scientific">Halomonas hydrothermalis</name>
    <dbReference type="NCBI Taxonomy" id="115561"/>
    <lineage>
        <taxon>Bacteria</taxon>
        <taxon>Pseudomonadati</taxon>
        <taxon>Pseudomonadota</taxon>
        <taxon>Gammaproteobacteria</taxon>
        <taxon>Oceanospirillales</taxon>
        <taxon>Halomonadaceae</taxon>
        <taxon>Halomonas</taxon>
    </lineage>
</organism>
<dbReference type="Proteomes" id="UP000502259">
    <property type="component" value="Chromosome"/>
</dbReference>
<evidence type="ECO:0000313" key="2">
    <source>
        <dbReference type="Proteomes" id="UP000502259"/>
    </source>
</evidence>
<sequence length="338" mass="38517">MGKLIVHAGQMKSSTTYIQKILSKNRDLLSKKGFLYPGNSENHQILFYKICGSHIYWRNEKPNINHSGLSKLVEKINYEKESGRNIVLSAEGLSSMDEKGVDFLYEALGGFDSVVFTIRSLHKTLPSAWQQTLKSGSYSSLNDFFKKLERNRKNLEGYWRTYAFGNAAKIWGGYADVRAALLPNETSSDSYSWELFCQSVGLNLNEKVSLPIDKVNSSISQNTARLMRAVSLLADSEGLNKRDVARWFYNDFVLGSKVKGDKIFPPVEFKEVLDSWNYEELALLKEHASILSGSFDIYSEFENYNGKWLDKDKSIGELTQYDSEMASHVVNFFKSKFK</sequence>
<dbReference type="AlphaFoldDB" id="A0A6F8U6G0"/>
<evidence type="ECO:0008006" key="3">
    <source>
        <dbReference type="Google" id="ProtNLM"/>
    </source>
</evidence>
<dbReference type="RefSeq" id="WP_172421222.1">
    <property type="nucleotide sequence ID" value="NZ_AP022843.1"/>
</dbReference>